<dbReference type="CDD" id="cd05233">
    <property type="entry name" value="SDR_c"/>
    <property type="match status" value="1"/>
</dbReference>
<dbReference type="InterPro" id="IPR002347">
    <property type="entry name" value="SDR_fam"/>
</dbReference>
<keyword evidence="2" id="KW-0560">Oxidoreductase</keyword>
<reference evidence="3 4" key="1">
    <citation type="submission" date="2016-10" db="EMBL/GenBank/DDBJ databases">
        <authorList>
            <person name="de Groot N.N."/>
        </authorList>
    </citation>
    <scope>NUCLEOTIDE SEQUENCE [LARGE SCALE GENOMIC DNA]</scope>
    <source>
        <strain>GEY</strain>
        <strain evidence="4">DSM 9560</strain>
    </source>
</reference>
<evidence type="ECO:0000313" key="3">
    <source>
        <dbReference type="EMBL" id="SFE96694.1"/>
    </source>
</evidence>
<dbReference type="Gene3D" id="3.40.50.720">
    <property type="entry name" value="NAD(P)-binding Rossmann-like Domain"/>
    <property type="match status" value="1"/>
</dbReference>
<dbReference type="InterPro" id="IPR036291">
    <property type="entry name" value="NAD(P)-bd_dom_sf"/>
</dbReference>
<protein>
    <submittedName>
        <fullName evidence="3">NAD(P)-dependent dehydrogenase, short-chain alcohol dehydrogenase family</fullName>
    </submittedName>
</protein>
<dbReference type="Proteomes" id="UP000199513">
    <property type="component" value="Unassembled WGS sequence"/>
</dbReference>
<dbReference type="PRINTS" id="PR00081">
    <property type="entry name" value="GDHRDH"/>
</dbReference>
<comment type="similarity">
    <text evidence="1">Belongs to the short-chain dehydrogenases/reductases (SDR) family.</text>
</comment>
<dbReference type="STRING" id="1003.SAMN04488541_101158"/>
<dbReference type="FunFam" id="3.40.50.720:FF:000173">
    <property type="entry name" value="3-oxoacyl-[acyl-carrier protein] reductase"/>
    <property type="match status" value="1"/>
</dbReference>
<dbReference type="PRINTS" id="PR00080">
    <property type="entry name" value="SDRFAMILY"/>
</dbReference>
<dbReference type="Pfam" id="PF13561">
    <property type="entry name" value="adh_short_C2"/>
    <property type="match status" value="1"/>
</dbReference>
<organism evidence="3 4">
    <name type="scientific">Thermoflexibacter ruber</name>
    <dbReference type="NCBI Taxonomy" id="1003"/>
    <lineage>
        <taxon>Bacteria</taxon>
        <taxon>Pseudomonadati</taxon>
        <taxon>Bacteroidota</taxon>
        <taxon>Cytophagia</taxon>
        <taxon>Cytophagales</taxon>
        <taxon>Thermoflexibacteraceae</taxon>
        <taxon>Thermoflexibacter</taxon>
    </lineage>
</organism>
<dbReference type="PANTHER" id="PTHR43639">
    <property type="entry name" value="OXIDOREDUCTASE, SHORT-CHAIN DEHYDROGENASE/REDUCTASE FAMILY (AFU_ORTHOLOGUE AFUA_5G02870)"/>
    <property type="match status" value="1"/>
</dbReference>
<dbReference type="PANTHER" id="PTHR43639:SF1">
    <property type="entry name" value="SHORT-CHAIN DEHYDROGENASE_REDUCTASE FAMILY PROTEIN"/>
    <property type="match status" value="1"/>
</dbReference>
<dbReference type="GO" id="GO:0016491">
    <property type="term" value="F:oxidoreductase activity"/>
    <property type="evidence" value="ECO:0007669"/>
    <property type="project" value="UniProtKB-KW"/>
</dbReference>
<dbReference type="EMBL" id="FONY01000011">
    <property type="protein sequence ID" value="SFE96694.1"/>
    <property type="molecule type" value="Genomic_DNA"/>
</dbReference>
<evidence type="ECO:0000313" key="4">
    <source>
        <dbReference type="Proteomes" id="UP000199513"/>
    </source>
</evidence>
<keyword evidence="4" id="KW-1185">Reference proteome</keyword>
<name>A0A1I2EU80_9BACT</name>
<evidence type="ECO:0000256" key="2">
    <source>
        <dbReference type="ARBA" id="ARBA00023002"/>
    </source>
</evidence>
<dbReference type="OrthoDB" id="9804104at2"/>
<sequence length="252" mass="27172">MHINLTGQHILVTGASRGIGKAIALKLIETGAKVAIHYSQHQQSAQEIVKAYPEHAVAFQADLANPQEVVGLFEAVIKAFGKLDVLVNNAGIAISSAMTKDDQLWLKDWELTMAVNLSATGLLCKKSITHFLTHQSGRIINITSRAAFRGDTAEYIAYAASKGGMVALTRSIARAYGKQGIKAFNIAPGFTRTDMARSFIDQYGELYAMNDIALDRLTEPEDIAPLVVFLASGWADHATGATIDINAASYVH</sequence>
<gene>
    <name evidence="3" type="ORF">SAMN04488541_101158</name>
</gene>
<dbReference type="SUPFAM" id="SSF51735">
    <property type="entry name" value="NAD(P)-binding Rossmann-fold domains"/>
    <property type="match status" value="1"/>
</dbReference>
<accession>A0A1I2EU80</accession>
<dbReference type="AlphaFoldDB" id="A0A1I2EU80"/>
<proteinExistence type="inferred from homology"/>
<dbReference type="RefSeq" id="WP_091543489.1">
    <property type="nucleotide sequence ID" value="NZ_FONY01000011.1"/>
</dbReference>
<evidence type="ECO:0000256" key="1">
    <source>
        <dbReference type="ARBA" id="ARBA00006484"/>
    </source>
</evidence>